<gene>
    <name evidence="7" type="ORF">SPIROBIBN47_290156</name>
</gene>
<dbReference type="GO" id="GO:0004022">
    <property type="term" value="F:alcohol dehydrogenase (NAD+) activity"/>
    <property type="evidence" value="ECO:0007669"/>
    <property type="project" value="TreeGrafter"/>
</dbReference>
<dbReference type="InterPro" id="IPR056798">
    <property type="entry name" value="ADH_Fe_C"/>
</dbReference>
<evidence type="ECO:0000256" key="1">
    <source>
        <dbReference type="ARBA" id="ARBA00001962"/>
    </source>
</evidence>
<evidence type="ECO:0000256" key="3">
    <source>
        <dbReference type="ARBA" id="ARBA00023002"/>
    </source>
</evidence>
<proteinExistence type="inferred from homology"/>
<evidence type="ECO:0000259" key="6">
    <source>
        <dbReference type="Pfam" id="PF25137"/>
    </source>
</evidence>
<keyword evidence="4" id="KW-0520">NAD</keyword>
<sequence length="414" mass="43164">MHEFYSPTKIIFGEGCASETAPRLREMGATKVLIVTGKSSTASSEGFRDLCKGLDAAGIQWVHFAEVSADPETSTVDKGAEVYRANDCNAIIGFGGGSPIDCAKGIAASIGEGRPIRDFVGTGLAFTKPVPPLVAIPTTAGTGTEVTNAAVFTIVDEHGHRSKKGTSSQFYFPRLAIVDPLLHMSMPPSLTAATGMDALTHAIEAFVSRFHTPVSDMYCLEAVRRIGRSLRAACRVGSDSGTGDGAFGAGRGLKASGNSSSGNRALLEARSDMALAATLAGVGLSQAGLGMVHGFAHPVGAMAGLAHGLANAILLPFVMEALIPDAGERLSAIGEALTGKRGTSAQDAVRDIARLGRDIGIPENLEAAGVPQRYFEDILADALSYRRRKASPRAFTDDELRGLLARMYSGKVEA</sequence>
<dbReference type="EMBL" id="FWDM01000022">
    <property type="protein sequence ID" value="SLM13672.1"/>
    <property type="molecule type" value="Genomic_DNA"/>
</dbReference>
<keyword evidence="3" id="KW-0560">Oxidoreductase</keyword>
<protein>
    <submittedName>
        <fullName evidence="7">Alcohol dehydrogenase</fullName>
    </submittedName>
</protein>
<dbReference type="Gene3D" id="3.40.50.1970">
    <property type="match status" value="1"/>
</dbReference>
<evidence type="ECO:0000256" key="4">
    <source>
        <dbReference type="ARBA" id="ARBA00023027"/>
    </source>
</evidence>
<dbReference type="PROSITE" id="PS00060">
    <property type="entry name" value="ADH_IRON_2"/>
    <property type="match status" value="1"/>
</dbReference>
<reference evidence="7" key="1">
    <citation type="submission" date="2017-02" db="EMBL/GenBank/DDBJ databases">
        <authorList>
            <person name="Regsiter A."/>
            <person name="William W."/>
        </authorList>
    </citation>
    <scope>NUCLEOTIDE SEQUENCE</scope>
    <source>
        <strain evidence="7">Bib</strain>
    </source>
</reference>
<evidence type="ECO:0000256" key="2">
    <source>
        <dbReference type="ARBA" id="ARBA00007358"/>
    </source>
</evidence>
<dbReference type="PANTHER" id="PTHR11496:SF102">
    <property type="entry name" value="ALCOHOL DEHYDROGENASE 4"/>
    <property type="match status" value="1"/>
</dbReference>
<comment type="cofactor">
    <cofactor evidence="1">
        <name>Fe cation</name>
        <dbReference type="ChEBI" id="CHEBI:24875"/>
    </cofactor>
</comment>
<feature type="domain" description="Alcohol dehydrogenase iron-type/glycerol dehydrogenase GldA" evidence="5">
    <location>
        <begin position="7"/>
        <end position="180"/>
    </location>
</feature>
<evidence type="ECO:0000259" key="5">
    <source>
        <dbReference type="Pfam" id="PF00465"/>
    </source>
</evidence>
<accession>A0A3P3XKK5</accession>
<dbReference type="AlphaFoldDB" id="A0A3P3XKK5"/>
<dbReference type="FunFam" id="3.40.50.1970:FF:000003">
    <property type="entry name" value="Alcohol dehydrogenase, iron-containing"/>
    <property type="match status" value="1"/>
</dbReference>
<feature type="domain" description="Fe-containing alcohol dehydrogenase-like C-terminal" evidence="6">
    <location>
        <begin position="267"/>
        <end position="407"/>
    </location>
</feature>
<dbReference type="PROSITE" id="PS00913">
    <property type="entry name" value="ADH_IRON_1"/>
    <property type="match status" value="1"/>
</dbReference>
<organism evidence="7">
    <name type="scientific">uncultured spirochete</name>
    <dbReference type="NCBI Taxonomy" id="156406"/>
    <lineage>
        <taxon>Bacteria</taxon>
        <taxon>Pseudomonadati</taxon>
        <taxon>Spirochaetota</taxon>
        <taxon>Spirochaetia</taxon>
        <taxon>Spirochaetales</taxon>
        <taxon>environmental samples</taxon>
    </lineage>
</organism>
<dbReference type="Pfam" id="PF25137">
    <property type="entry name" value="ADH_Fe_C"/>
    <property type="match status" value="2"/>
</dbReference>
<evidence type="ECO:0000313" key="7">
    <source>
        <dbReference type="EMBL" id="SLM13672.1"/>
    </source>
</evidence>
<feature type="domain" description="Fe-containing alcohol dehydrogenase-like C-terminal" evidence="6">
    <location>
        <begin position="191"/>
        <end position="240"/>
    </location>
</feature>
<dbReference type="Pfam" id="PF00465">
    <property type="entry name" value="Fe-ADH"/>
    <property type="match status" value="1"/>
</dbReference>
<dbReference type="InterPro" id="IPR018211">
    <property type="entry name" value="ADH_Fe_CS"/>
</dbReference>
<dbReference type="PANTHER" id="PTHR11496">
    <property type="entry name" value="ALCOHOL DEHYDROGENASE"/>
    <property type="match status" value="1"/>
</dbReference>
<dbReference type="GO" id="GO:0046872">
    <property type="term" value="F:metal ion binding"/>
    <property type="evidence" value="ECO:0007669"/>
    <property type="project" value="InterPro"/>
</dbReference>
<name>A0A3P3XKK5_9SPIR</name>
<dbReference type="SUPFAM" id="SSF56796">
    <property type="entry name" value="Dehydroquinate synthase-like"/>
    <property type="match status" value="1"/>
</dbReference>
<dbReference type="Gene3D" id="1.20.1090.10">
    <property type="entry name" value="Dehydroquinate synthase-like - alpha domain"/>
    <property type="match status" value="1"/>
</dbReference>
<comment type="similarity">
    <text evidence="2">Belongs to the iron-containing alcohol dehydrogenase family.</text>
</comment>
<dbReference type="CDD" id="cd08551">
    <property type="entry name" value="Fe-ADH"/>
    <property type="match status" value="1"/>
</dbReference>
<dbReference type="InterPro" id="IPR039697">
    <property type="entry name" value="Alcohol_dehydrogenase_Fe"/>
</dbReference>
<dbReference type="InterPro" id="IPR001670">
    <property type="entry name" value="ADH_Fe/GldA"/>
</dbReference>